<accession>A0A9J6C1H4</accession>
<feature type="compositionally biased region" description="Polar residues" evidence="1">
    <location>
        <begin position="49"/>
        <end position="58"/>
    </location>
</feature>
<organism evidence="2 3">
    <name type="scientific">Polypedilum vanderplanki</name>
    <name type="common">Sleeping chironomid midge</name>
    <dbReference type="NCBI Taxonomy" id="319348"/>
    <lineage>
        <taxon>Eukaryota</taxon>
        <taxon>Metazoa</taxon>
        <taxon>Ecdysozoa</taxon>
        <taxon>Arthropoda</taxon>
        <taxon>Hexapoda</taxon>
        <taxon>Insecta</taxon>
        <taxon>Pterygota</taxon>
        <taxon>Neoptera</taxon>
        <taxon>Endopterygota</taxon>
        <taxon>Diptera</taxon>
        <taxon>Nematocera</taxon>
        <taxon>Chironomoidea</taxon>
        <taxon>Chironomidae</taxon>
        <taxon>Chironominae</taxon>
        <taxon>Polypedilum</taxon>
        <taxon>Polypedilum</taxon>
    </lineage>
</organism>
<evidence type="ECO:0000313" key="2">
    <source>
        <dbReference type="EMBL" id="KAG5675659.1"/>
    </source>
</evidence>
<protein>
    <submittedName>
        <fullName evidence="2">Uncharacterized protein</fullName>
    </submittedName>
</protein>
<name>A0A9J6C1H4_POLVA</name>
<dbReference type="EMBL" id="JADBJN010000002">
    <property type="protein sequence ID" value="KAG5675659.1"/>
    <property type="molecule type" value="Genomic_DNA"/>
</dbReference>
<reference evidence="2" key="1">
    <citation type="submission" date="2021-03" db="EMBL/GenBank/DDBJ databases">
        <title>Chromosome level genome of the anhydrobiotic midge Polypedilum vanderplanki.</title>
        <authorList>
            <person name="Yoshida Y."/>
            <person name="Kikawada T."/>
            <person name="Gusev O."/>
        </authorList>
    </citation>
    <scope>NUCLEOTIDE SEQUENCE</scope>
    <source>
        <strain evidence="2">NIAS01</strain>
        <tissue evidence="2">Whole body or cell culture</tissue>
    </source>
</reference>
<feature type="region of interest" description="Disordered" evidence="1">
    <location>
        <begin position="1"/>
        <end position="64"/>
    </location>
</feature>
<proteinExistence type="predicted"/>
<evidence type="ECO:0000256" key="1">
    <source>
        <dbReference type="SAM" id="MobiDB-lite"/>
    </source>
</evidence>
<dbReference type="AlphaFoldDB" id="A0A9J6C1H4"/>
<evidence type="ECO:0000313" key="3">
    <source>
        <dbReference type="Proteomes" id="UP001107558"/>
    </source>
</evidence>
<keyword evidence="3" id="KW-1185">Reference proteome</keyword>
<feature type="compositionally biased region" description="Polar residues" evidence="1">
    <location>
        <begin position="26"/>
        <end position="36"/>
    </location>
</feature>
<dbReference type="Proteomes" id="UP001107558">
    <property type="component" value="Chromosome 2"/>
</dbReference>
<sequence length="403" mass="46562">MVLRSFSCRKRNKSNSDDEDQDKVPRQNSDVATTSSKIKRAKTLDNDDTNSSKVMTSLTPPPNAMKDAVHTSQYGDKFPPEVRPLLEEWKKQYLNVKNGKSLDAAYEDTLTTDAESQCEIVGCEYIRTYHRYCALHYSLAESVQRLVLGLYCSNTGCINKAAFAKRYDGKDLCTSCKSRSKHDDEDDTLEGTEEEIRKHAREMGLPKVIQRYNELQLMYPDATITLYTGQSIDTDRRFKQHDYTPITKDYVDALKVKQVSSIYEANPYEHELIKASAEHFGREYIINRMPGGGFGQANMNLKSTIYVLFYTRHKLRTNNKIDYSEEPTVPEGVKIRKLPKMPQLPKMPLFWNRISYMTAIKMLGYNVIPLEELNRNNHHPCPYEGCSEVFTDIEDYRKHYRST</sequence>
<comment type="caution">
    <text evidence="2">The sequence shown here is derived from an EMBL/GenBank/DDBJ whole genome shotgun (WGS) entry which is preliminary data.</text>
</comment>
<gene>
    <name evidence="2" type="ORF">PVAND_005546</name>
</gene>